<dbReference type="Gene3D" id="3.40.630.30">
    <property type="match status" value="1"/>
</dbReference>
<keyword evidence="1" id="KW-0808">Transferase</keyword>
<dbReference type="GO" id="GO:0016740">
    <property type="term" value="F:transferase activity"/>
    <property type="evidence" value="ECO:0007669"/>
    <property type="project" value="UniProtKB-KW"/>
</dbReference>
<dbReference type="InterPro" id="IPR016181">
    <property type="entry name" value="Acyl_CoA_acyltransferase"/>
</dbReference>
<organism evidence="1 2">
    <name type="scientific">Catenibacillus scindens</name>
    <dbReference type="NCBI Taxonomy" id="673271"/>
    <lineage>
        <taxon>Bacteria</taxon>
        <taxon>Bacillati</taxon>
        <taxon>Bacillota</taxon>
        <taxon>Clostridia</taxon>
        <taxon>Lachnospirales</taxon>
        <taxon>Lachnospiraceae</taxon>
        <taxon>Catenibacillus</taxon>
    </lineage>
</organism>
<proteinExistence type="predicted"/>
<gene>
    <name evidence="1" type="ORF">HNP82_002848</name>
</gene>
<dbReference type="EMBL" id="JACHFW010000014">
    <property type="protein sequence ID" value="MBB5265697.1"/>
    <property type="molecule type" value="Genomic_DNA"/>
</dbReference>
<keyword evidence="2" id="KW-1185">Reference proteome</keyword>
<evidence type="ECO:0000313" key="2">
    <source>
        <dbReference type="Proteomes" id="UP000543642"/>
    </source>
</evidence>
<reference evidence="1 2" key="1">
    <citation type="submission" date="2020-08" db="EMBL/GenBank/DDBJ databases">
        <title>Genomic Encyclopedia of Type Strains, Phase IV (KMG-IV): sequencing the most valuable type-strain genomes for metagenomic binning, comparative biology and taxonomic classification.</title>
        <authorList>
            <person name="Goeker M."/>
        </authorList>
    </citation>
    <scope>NUCLEOTIDE SEQUENCE [LARGE SCALE GENOMIC DNA]</scope>
    <source>
        <strain evidence="1 2">DSM 106146</strain>
    </source>
</reference>
<evidence type="ECO:0000313" key="1">
    <source>
        <dbReference type="EMBL" id="MBB5265697.1"/>
    </source>
</evidence>
<dbReference type="AlphaFoldDB" id="A0A7W8HC60"/>
<accession>A0A7W8HC60</accession>
<comment type="caution">
    <text evidence="1">The sequence shown here is derived from an EMBL/GenBank/DDBJ whole genome shotgun (WGS) entry which is preliminary data.</text>
</comment>
<protein>
    <submittedName>
        <fullName evidence="1">RimJ/RimL family protein N-acetyltransferase</fullName>
    </submittedName>
</protein>
<name>A0A7W8HC60_9FIRM</name>
<dbReference type="Proteomes" id="UP000543642">
    <property type="component" value="Unassembled WGS sequence"/>
</dbReference>
<dbReference type="SUPFAM" id="SSF55729">
    <property type="entry name" value="Acyl-CoA N-acyltransferases (Nat)"/>
    <property type="match status" value="1"/>
</dbReference>
<sequence>MILETERLILPPWEESDAEDLYRYASHPYVEPIAGWSVHTSENVHRAIEGLLRTEHISCQTKEEWRRMKERVPA</sequence>